<name>A0ACD5Z8J4_AVESA</name>
<reference evidence="1" key="2">
    <citation type="submission" date="2025-09" db="UniProtKB">
        <authorList>
            <consortium name="EnsemblPlants"/>
        </authorList>
    </citation>
    <scope>IDENTIFICATION</scope>
</reference>
<evidence type="ECO:0000313" key="1">
    <source>
        <dbReference type="EnsemblPlants" id="AVESA.00010b.r2.6CG1114130.1.CDS.1"/>
    </source>
</evidence>
<organism evidence="1 2">
    <name type="scientific">Avena sativa</name>
    <name type="common">Oat</name>
    <dbReference type="NCBI Taxonomy" id="4498"/>
    <lineage>
        <taxon>Eukaryota</taxon>
        <taxon>Viridiplantae</taxon>
        <taxon>Streptophyta</taxon>
        <taxon>Embryophyta</taxon>
        <taxon>Tracheophyta</taxon>
        <taxon>Spermatophyta</taxon>
        <taxon>Magnoliopsida</taxon>
        <taxon>Liliopsida</taxon>
        <taxon>Poales</taxon>
        <taxon>Poaceae</taxon>
        <taxon>BOP clade</taxon>
        <taxon>Pooideae</taxon>
        <taxon>Poodae</taxon>
        <taxon>Poeae</taxon>
        <taxon>Poeae Chloroplast Group 1 (Aveneae type)</taxon>
        <taxon>Aveninae</taxon>
        <taxon>Avena</taxon>
    </lineage>
</organism>
<evidence type="ECO:0000313" key="2">
    <source>
        <dbReference type="Proteomes" id="UP001732700"/>
    </source>
</evidence>
<dbReference type="EnsemblPlants" id="AVESA.00010b.r2.6CG1114130.1">
    <property type="protein sequence ID" value="AVESA.00010b.r2.6CG1114130.1.CDS.1"/>
    <property type="gene ID" value="AVESA.00010b.r2.6CG1114130"/>
</dbReference>
<keyword evidence="2" id="KW-1185">Reference proteome</keyword>
<protein>
    <submittedName>
        <fullName evidence="1">Uncharacterized protein</fullName>
    </submittedName>
</protein>
<proteinExistence type="predicted"/>
<reference evidence="1" key="1">
    <citation type="submission" date="2021-05" db="EMBL/GenBank/DDBJ databases">
        <authorList>
            <person name="Scholz U."/>
            <person name="Mascher M."/>
            <person name="Fiebig A."/>
        </authorList>
    </citation>
    <scope>NUCLEOTIDE SEQUENCE [LARGE SCALE GENOMIC DNA]</scope>
</reference>
<dbReference type="Proteomes" id="UP001732700">
    <property type="component" value="Chromosome 6C"/>
</dbReference>
<sequence length="710" mass="77022">MQPLSHPHMNRFCIPFFGLALVLLVLASPTSSCMEQEKSSLLQFLHRLSRDSGLAASWRRGTDCCRWEGITCSPNRTVTDVSLAYRGLEGSISPFLGNLTSLLRLNLSGNLLSGGLPPELVQSSSITVLDVSFNRLTGGLNELPSSTPARPLQILNISSNLFTGRFPSTTWEVMKSLVVLNASTNSFTGQIPTMPCVSAPSFVVLELSFNQFSGNIPQGLGNCSVLKLLAAGYNNLSGTLPEDLFNVTSLEHLSLPSNWLEGPLSGISKLTNLVILDLGRNELSGNIPESIGDLQRLEELHLDHNNISGELPSSLINCTNLIIIDLKNNNFSGELTKLNFSSLANLKKLDLLNNRFTGTIPESIYSCSRLTALRLSHNKFHGQLSERIGNLKSLSFLSLVNISLTNITGTLQILGKSRSITTLLIGINFMHETMPEDDSIDGFDNLQVLSMNDCSLSGKIPHWLSNLTNLGLLVLCNNQLNGPIPVWISSLKVLFYLDVSNNSLIGEIPTVLMEMPMWKSDKTAPKVFFELPIYAFDPSLQYLMLSAYPKLLNLGINNLTGLIPEKIGQLKALTSLNLGSNKLAGEIPGPICTLTDLQLLDLSNNHLTGTIPAALNNLHFLSNFSISNNDLEGPIPTMGQLSTFPGSSFEGNPKLCGPMIVNHCGSTEAGPVSIVSTKDIGIEVIFAIAFGAFFVVGVLYDQIVLTKHFG</sequence>
<accession>A0ACD5Z8J4</accession>